<dbReference type="InterPro" id="IPR018247">
    <property type="entry name" value="EF_Hand_1_Ca_BS"/>
</dbReference>
<dbReference type="GO" id="GO:0030968">
    <property type="term" value="P:endoplasmic reticulum unfolded protein response"/>
    <property type="evidence" value="ECO:0007669"/>
    <property type="project" value="TreeGrafter"/>
</dbReference>
<feature type="non-terminal residue" evidence="5">
    <location>
        <position position="1"/>
    </location>
</feature>
<evidence type="ECO:0000256" key="1">
    <source>
        <dbReference type="ARBA" id="ARBA00000707"/>
    </source>
</evidence>
<comment type="caution">
    <text evidence="5">The sequence shown here is derived from an EMBL/GenBank/DDBJ whole genome shotgun (WGS) entry which is preliminary data.</text>
</comment>
<dbReference type="Pfam" id="PF02338">
    <property type="entry name" value="OTU"/>
    <property type="match status" value="1"/>
</dbReference>
<dbReference type="CDD" id="cd22760">
    <property type="entry name" value="OTU_plant_OTU4-like"/>
    <property type="match status" value="1"/>
</dbReference>
<organism evidence="5 6">
    <name type="scientific">Mucuna pruriens</name>
    <name type="common">Velvet bean</name>
    <name type="synonym">Dolichos pruriens</name>
    <dbReference type="NCBI Taxonomy" id="157652"/>
    <lineage>
        <taxon>Eukaryota</taxon>
        <taxon>Viridiplantae</taxon>
        <taxon>Streptophyta</taxon>
        <taxon>Embryophyta</taxon>
        <taxon>Tracheophyta</taxon>
        <taxon>Spermatophyta</taxon>
        <taxon>Magnoliopsida</taxon>
        <taxon>eudicotyledons</taxon>
        <taxon>Gunneridae</taxon>
        <taxon>Pentapetalae</taxon>
        <taxon>rosids</taxon>
        <taxon>fabids</taxon>
        <taxon>Fabales</taxon>
        <taxon>Fabaceae</taxon>
        <taxon>Papilionoideae</taxon>
        <taxon>50 kb inversion clade</taxon>
        <taxon>NPAAA clade</taxon>
        <taxon>indigoferoid/millettioid clade</taxon>
        <taxon>Phaseoleae</taxon>
        <taxon>Mucuna</taxon>
    </lineage>
</organism>
<dbReference type="PROSITE" id="PS00018">
    <property type="entry name" value="EF_HAND_1"/>
    <property type="match status" value="1"/>
</dbReference>
<proteinExistence type="predicted"/>
<dbReference type="EC" id="3.4.19.12" evidence="3"/>
<dbReference type="Proteomes" id="UP000257109">
    <property type="component" value="Unassembled WGS sequence"/>
</dbReference>
<keyword evidence="6" id="KW-1185">Reference proteome</keyword>
<evidence type="ECO:0000313" key="6">
    <source>
        <dbReference type="Proteomes" id="UP000257109"/>
    </source>
</evidence>
<reference evidence="5" key="1">
    <citation type="submission" date="2018-05" db="EMBL/GenBank/DDBJ databases">
        <title>Draft genome of Mucuna pruriens seed.</title>
        <authorList>
            <person name="Nnadi N.E."/>
            <person name="Vos R."/>
            <person name="Hasami M.H."/>
            <person name="Devisetty U.K."/>
            <person name="Aguiy J.C."/>
        </authorList>
    </citation>
    <scope>NUCLEOTIDE SEQUENCE [LARGE SCALE GENOMIC DNA]</scope>
    <source>
        <strain evidence="5">JCA_2017</strain>
    </source>
</reference>
<evidence type="ECO:0000256" key="2">
    <source>
        <dbReference type="ARBA" id="ARBA00022801"/>
    </source>
</evidence>
<accession>A0A371FLM1</accession>
<dbReference type="AlphaFoldDB" id="A0A371FLM1"/>
<dbReference type="Gene3D" id="3.90.70.80">
    <property type="match status" value="1"/>
</dbReference>
<dbReference type="PROSITE" id="PS50802">
    <property type="entry name" value="OTU"/>
    <property type="match status" value="1"/>
</dbReference>
<keyword evidence="3" id="KW-0788">Thiol protease</keyword>
<keyword evidence="2 3" id="KW-0378">Hydrolase</keyword>
<dbReference type="FunFam" id="3.90.70.80:FF:000007">
    <property type="entry name" value="OTU domain-containing protein"/>
    <property type="match status" value="1"/>
</dbReference>
<evidence type="ECO:0000256" key="3">
    <source>
        <dbReference type="RuleBase" id="RU367104"/>
    </source>
</evidence>
<name>A0A371FLM1_MUCPR</name>
<feature type="domain" description="OTU" evidence="4">
    <location>
        <begin position="285"/>
        <end position="409"/>
    </location>
</feature>
<dbReference type="InterPro" id="IPR038765">
    <property type="entry name" value="Papain-like_cys_pep_sf"/>
</dbReference>
<sequence length="418" mass="47217">MATFETRIVWESSELSLAQWVKSETVGLGLARITQSRRNYYYLKILLRPFIFQLLLFFSSIPDCTFSHQQYPLEPQTHFYPLFILPPSTGNVNMSVCFPNSQSSISAVVLKGRTPLLMSSNIHGLWSQGISTSFSSTLFPGKSEINHVGLSICTKLSCSTVMGQTIRGGFRGSCCSKQRGNTRFFSSVIPRKRYHEISLAWQSMNMRLLVPKQKMLHKIKCNLGPVNWPRGCASVGLIFGLLVCSFSSEPAHAEAHSENENRKDDCNEYESNVKFSHGKKVYTDYSVIGIPGDGRCLFRSVARGACLRSGRPPPSESTQRELADDLRARVADEFIKRREETEWKPHVWGGEPELFIASHVLQMPITVYMYDKDAGGLISIAEYGQEYGKENPIRVLYHGFGHYDALEIPKRKDPKPRL</sequence>
<dbReference type="SUPFAM" id="SSF54001">
    <property type="entry name" value="Cysteine proteinases"/>
    <property type="match status" value="1"/>
</dbReference>
<gene>
    <name evidence="5" type="ORF">CR513_40385</name>
</gene>
<dbReference type="GO" id="GO:0016579">
    <property type="term" value="P:protein deubiquitination"/>
    <property type="evidence" value="ECO:0007669"/>
    <property type="project" value="TreeGrafter"/>
</dbReference>
<dbReference type="PANTHER" id="PTHR13312">
    <property type="entry name" value="HIV-INDUCED PROTEIN-7-LIKE PROTEASE"/>
    <property type="match status" value="1"/>
</dbReference>
<dbReference type="STRING" id="157652.A0A371FLM1"/>
<evidence type="ECO:0000313" key="5">
    <source>
        <dbReference type="EMBL" id="RDX79216.1"/>
    </source>
</evidence>
<dbReference type="OrthoDB" id="409956at2759"/>
<comment type="catalytic activity">
    <reaction evidence="1 3">
        <text>Thiol-dependent hydrolysis of ester, thioester, amide, peptide and isopeptide bonds formed by the C-terminal Gly of ubiquitin (a 76-residue protein attached to proteins as an intracellular targeting signal).</text>
        <dbReference type="EC" id="3.4.19.12"/>
    </reaction>
</comment>
<dbReference type="InterPro" id="IPR047947">
    <property type="entry name" value="OTU4_OTU"/>
</dbReference>
<dbReference type="EMBL" id="QJKJ01008603">
    <property type="protein sequence ID" value="RDX79216.1"/>
    <property type="molecule type" value="Genomic_DNA"/>
</dbReference>
<keyword evidence="3" id="KW-0645">Protease</keyword>
<dbReference type="GO" id="GO:0036503">
    <property type="term" value="P:ERAD pathway"/>
    <property type="evidence" value="ECO:0007669"/>
    <property type="project" value="TreeGrafter"/>
</dbReference>
<keyword evidence="3" id="KW-0833">Ubl conjugation pathway</keyword>
<dbReference type="PANTHER" id="PTHR13312:SF6">
    <property type="entry name" value="UBIQUITIN THIOESTERASE OTU"/>
    <property type="match status" value="1"/>
</dbReference>
<evidence type="ECO:0000259" key="4">
    <source>
        <dbReference type="PROSITE" id="PS50802"/>
    </source>
</evidence>
<dbReference type="GO" id="GO:0005634">
    <property type="term" value="C:nucleus"/>
    <property type="evidence" value="ECO:0007669"/>
    <property type="project" value="TreeGrafter"/>
</dbReference>
<protein>
    <recommendedName>
        <fullName evidence="3">Ubiquitin thioesterase OTU</fullName>
        <ecNumber evidence="3">3.4.19.12</ecNumber>
    </recommendedName>
</protein>
<comment type="function">
    <text evidence="3">Hydrolase that can remove conjugated ubiquitin from proteins and may therefore play an important regulatory role at the level of protein turnover by preventing degradation.</text>
</comment>
<dbReference type="GO" id="GO:0005829">
    <property type="term" value="C:cytosol"/>
    <property type="evidence" value="ECO:0007669"/>
    <property type="project" value="TreeGrafter"/>
</dbReference>
<comment type="subcellular location">
    <subcellularLocation>
        <location evidence="3">Cytoplasm</location>
    </subcellularLocation>
</comment>
<keyword evidence="3" id="KW-0963">Cytoplasm</keyword>
<dbReference type="GO" id="GO:0004843">
    <property type="term" value="F:cysteine-type deubiquitinase activity"/>
    <property type="evidence" value="ECO:0007669"/>
    <property type="project" value="UniProtKB-UniRule"/>
</dbReference>
<dbReference type="InterPro" id="IPR003323">
    <property type="entry name" value="OTU_dom"/>
</dbReference>